<dbReference type="SUPFAM" id="SSF53474">
    <property type="entry name" value="alpha/beta-Hydrolases"/>
    <property type="match status" value="1"/>
</dbReference>
<evidence type="ECO:0000313" key="1">
    <source>
        <dbReference type="EMBL" id="CRL40987.1"/>
    </source>
</evidence>
<evidence type="ECO:0008006" key="5">
    <source>
        <dbReference type="Google" id="ProtNLM"/>
    </source>
</evidence>
<evidence type="ECO:0000313" key="2">
    <source>
        <dbReference type="EMBL" id="TYL56826.1"/>
    </source>
</evidence>
<keyword evidence="3" id="KW-1185">Reference proteome</keyword>
<proteinExistence type="predicted"/>
<reference evidence="1" key="1">
    <citation type="submission" date="2015-05" db="EMBL/GenBank/DDBJ databases">
        <authorList>
            <person name="Wang D.B."/>
            <person name="Wang M."/>
        </authorList>
    </citation>
    <scope>NUCLEOTIDE SEQUENCE [LARGE SCALE GENOMIC DNA]</scope>
    <source>
        <strain evidence="1">T1-815</strain>
    </source>
</reference>
<sequence length="262" mass="30371">MVFKTIGNKSNPVILFFHAMGVIGESSMPVAEKMKEKYYCIMPTSTVYCSGQRYQSKRDEIQQIVRFLENHGIKEIELAVASSIGADLAIAFLTETKITVKHVFFDGGQFAQIRKATRRIMVPFLYMAMKSLYWSKGKTLKRIMWCDDDKIKPYFIEAGKNLTYGNLRRQLADSLEDKPFPELSEELQKHTFWEFGSIEEHFKYRNAVMQTYIHGNFPVFEGFNHMQYQIRDPEGFARMLETIIETGRLPNPVVKKGGRNGY</sequence>
<dbReference type="AlphaFoldDB" id="A0A0M6WW93"/>
<evidence type="ECO:0000313" key="4">
    <source>
        <dbReference type="Proteomes" id="UP000324327"/>
    </source>
</evidence>
<reference evidence="3" key="2">
    <citation type="submission" date="2015-05" db="EMBL/GenBank/DDBJ databases">
        <authorList>
            <consortium name="Pathogen Informatics"/>
        </authorList>
    </citation>
    <scope>NUCLEOTIDE SEQUENCE [LARGE SCALE GENOMIC DNA]</scope>
    <source>
        <strain evidence="3">T1-815</strain>
    </source>
</reference>
<gene>
    <name evidence="2" type="ORF">FYL31_14280</name>
    <name evidence="1" type="ORF">T1815_25401</name>
</gene>
<dbReference type="EMBL" id="CVRQ01000027">
    <property type="protein sequence ID" value="CRL40987.1"/>
    <property type="molecule type" value="Genomic_DNA"/>
</dbReference>
<dbReference type="InterPro" id="IPR029058">
    <property type="entry name" value="AB_hydrolase_fold"/>
</dbReference>
<dbReference type="RefSeq" id="WP_055062472.1">
    <property type="nucleotide sequence ID" value="NZ_CVRQ01000027.1"/>
</dbReference>
<reference evidence="2 4" key="3">
    <citation type="submission" date="2019-08" db="EMBL/GenBank/DDBJ databases">
        <authorList>
            <person name="Duncan S."/>
            <person name="Walker A."/>
        </authorList>
    </citation>
    <scope>NUCLEOTIDE SEQUENCE [LARGE SCALE GENOMIC DNA]</scope>
    <source>
        <strain evidence="2 4">T3WBe13</strain>
    </source>
</reference>
<dbReference type="Proteomes" id="UP000324327">
    <property type="component" value="Unassembled WGS sequence"/>
</dbReference>
<dbReference type="Gene3D" id="3.40.50.1820">
    <property type="entry name" value="alpha/beta hydrolase"/>
    <property type="match status" value="1"/>
</dbReference>
<reference evidence="2 4" key="4">
    <citation type="submission" date="2019-09" db="EMBL/GenBank/DDBJ databases">
        <title>Strain-level analysis of Eubacterium rectale using genomes from metagenomes.</title>
        <authorList>
            <person name="Karcher N."/>
            <person name="Segata N."/>
        </authorList>
    </citation>
    <scope>NUCLEOTIDE SEQUENCE [LARGE SCALE GENOMIC DNA]</scope>
    <source>
        <strain evidence="2 4">T3WBe13</strain>
    </source>
</reference>
<evidence type="ECO:0000313" key="3">
    <source>
        <dbReference type="Proteomes" id="UP000049472"/>
    </source>
</evidence>
<dbReference type="EMBL" id="VSTF01000025">
    <property type="protein sequence ID" value="TYL56826.1"/>
    <property type="molecule type" value="Genomic_DNA"/>
</dbReference>
<protein>
    <recommendedName>
        <fullName evidence="5">Alpha/beta hydrolase</fullName>
    </recommendedName>
</protein>
<dbReference type="Proteomes" id="UP000049472">
    <property type="component" value="Unassembled WGS sequence"/>
</dbReference>
<accession>A0A0M6WW93</accession>
<organism evidence="1 3">
    <name type="scientific">Agathobacter rectalis</name>
    <dbReference type="NCBI Taxonomy" id="39491"/>
    <lineage>
        <taxon>Bacteria</taxon>
        <taxon>Bacillati</taxon>
        <taxon>Bacillota</taxon>
        <taxon>Clostridia</taxon>
        <taxon>Lachnospirales</taxon>
        <taxon>Lachnospiraceae</taxon>
        <taxon>Agathobacter</taxon>
    </lineage>
</organism>
<name>A0A0M6WW93_9FIRM</name>